<feature type="region of interest" description="Disordered" evidence="2">
    <location>
        <begin position="651"/>
        <end position="670"/>
    </location>
</feature>
<gene>
    <name evidence="3" type="ORF">CB5_LOCUS16825</name>
</gene>
<protein>
    <submittedName>
        <fullName evidence="3">Uncharacterized protein</fullName>
    </submittedName>
</protein>
<accession>A0A6V7PRW2</accession>
<dbReference type="AlphaFoldDB" id="A0A6V7PRW2"/>
<sequence>MEIVPDRACLAAIFEPEMEKEGGGRVRCLCEPDRGREKVGCVMIIIYNDLEEDELQVDLRILKAVAIEHANDIDAAAEFILLEVIPNISASPEASSFNMNYAYELKDSSFKRPNPEEFERGSPSRPTKDSQLKSPYLEEGVFGDRVVGPACDVDGSGSLTSSDESNEELNAPVPSTSKLENRSDPPSLRVFRLEQQYAGAQNGNPFVHVISRPVHEDSLGEHIVEPCSEFKASGNDPLCTSSQQLSGLDPEQTVAAVDSSSRDGLLIVLPDLADHKAAGMKDVNNSFSESEAVSRWSDDVLGTNDARSGFTSCRDIVPLLNEENNSYMGREDEEPNITDNNFSGDKGLQSSYSEDLASLEYEMLHAGDRNLPGTLATRSGHFVDVELLEEFITDAKSNKKNLLSAAESVTNVIKEVELLEERAKQAKKEASNAGKGISEKANELEQTLKHAKEANEMRAAEIYGEKSILATEARELLSRLASLSDERNKSLTIIEEVRQTLEGRLAVASEEIASAEKEKLEKEALACEALQEQEVLMNALVEESKKLQQEAEENTKLRDFLMERGRLVDSLQGEIAVMCEDVLLLKERVDGRVPLSKSLQLMASSLSSSSSSSFRNTRCSSDGVVLPAISADNQVRIDEERSVSQKLNINEEIEPAKTDGSIRRSTSEDGWELCEEGWLNGKP</sequence>
<feature type="compositionally biased region" description="Basic and acidic residues" evidence="2">
    <location>
        <begin position="112"/>
        <end position="131"/>
    </location>
</feature>
<feature type="coiled-coil region" evidence="1">
    <location>
        <begin position="409"/>
        <end position="461"/>
    </location>
</feature>
<feature type="region of interest" description="Disordered" evidence="2">
    <location>
        <begin position="112"/>
        <end position="135"/>
    </location>
</feature>
<dbReference type="EMBL" id="LR862151">
    <property type="protein sequence ID" value="CAD1833614.1"/>
    <property type="molecule type" value="Genomic_DNA"/>
</dbReference>
<evidence type="ECO:0000256" key="2">
    <source>
        <dbReference type="SAM" id="MobiDB-lite"/>
    </source>
</evidence>
<name>A0A6V7PRW2_ANACO</name>
<evidence type="ECO:0000313" key="3">
    <source>
        <dbReference type="EMBL" id="CAD1833614.1"/>
    </source>
</evidence>
<dbReference type="PANTHER" id="PTHR48459">
    <property type="entry name" value="CUE DOMAIN-CONTAINING PROTEIN"/>
    <property type="match status" value="1"/>
</dbReference>
<feature type="compositionally biased region" description="Basic and acidic residues" evidence="2">
    <location>
        <begin position="654"/>
        <end position="667"/>
    </location>
</feature>
<feature type="region of interest" description="Disordered" evidence="2">
    <location>
        <begin position="153"/>
        <end position="184"/>
    </location>
</feature>
<feature type="coiled-coil region" evidence="1">
    <location>
        <begin position="498"/>
        <end position="557"/>
    </location>
</feature>
<organism evidence="3">
    <name type="scientific">Ananas comosus var. bracteatus</name>
    <name type="common">red pineapple</name>
    <dbReference type="NCBI Taxonomy" id="296719"/>
    <lineage>
        <taxon>Eukaryota</taxon>
        <taxon>Viridiplantae</taxon>
        <taxon>Streptophyta</taxon>
        <taxon>Embryophyta</taxon>
        <taxon>Tracheophyta</taxon>
        <taxon>Spermatophyta</taxon>
        <taxon>Magnoliopsida</taxon>
        <taxon>Liliopsida</taxon>
        <taxon>Poales</taxon>
        <taxon>Bromeliaceae</taxon>
        <taxon>Bromelioideae</taxon>
        <taxon>Ananas</taxon>
    </lineage>
</organism>
<dbReference type="PANTHER" id="PTHR48459:SF1">
    <property type="entry name" value="CUE DOMAIN-CONTAINING PROTEIN"/>
    <property type="match status" value="1"/>
</dbReference>
<evidence type="ECO:0000256" key="1">
    <source>
        <dbReference type="SAM" id="Coils"/>
    </source>
</evidence>
<reference evidence="3" key="1">
    <citation type="submission" date="2020-07" db="EMBL/GenBank/DDBJ databases">
        <authorList>
            <person name="Lin J."/>
        </authorList>
    </citation>
    <scope>NUCLEOTIDE SEQUENCE</scope>
</reference>
<proteinExistence type="predicted"/>
<keyword evidence="1" id="KW-0175">Coiled coil</keyword>